<proteinExistence type="predicted"/>
<accession>A0ACB6SE08</accession>
<dbReference type="Proteomes" id="UP000799754">
    <property type="component" value="Unassembled WGS sequence"/>
</dbReference>
<reference evidence="1" key="1">
    <citation type="journal article" date="2020" name="Stud. Mycol.">
        <title>101 Dothideomycetes genomes: a test case for predicting lifestyles and emergence of pathogens.</title>
        <authorList>
            <person name="Haridas S."/>
            <person name="Albert R."/>
            <person name="Binder M."/>
            <person name="Bloem J."/>
            <person name="Labutti K."/>
            <person name="Salamov A."/>
            <person name="Andreopoulos B."/>
            <person name="Baker S."/>
            <person name="Barry K."/>
            <person name="Bills G."/>
            <person name="Bluhm B."/>
            <person name="Cannon C."/>
            <person name="Castanera R."/>
            <person name="Culley D."/>
            <person name="Daum C."/>
            <person name="Ezra D."/>
            <person name="Gonzalez J."/>
            <person name="Henrissat B."/>
            <person name="Kuo A."/>
            <person name="Liang C."/>
            <person name="Lipzen A."/>
            <person name="Lutzoni F."/>
            <person name="Magnuson J."/>
            <person name="Mondo S."/>
            <person name="Nolan M."/>
            <person name="Ohm R."/>
            <person name="Pangilinan J."/>
            <person name="Park H.-J."/>
            <person name="Ramirez L."/>
            <person name="Alfaro M."/>
            <person name="Sun H."/>
            <person name="Tritt A."/>
            <person name="Yoshinaga Y."/>
            <person name="Zwiers L.-H."/>
            <person name="Turgeon B."/>
            <person name="Goodwin S."/>
            <person name="Spatafora J."/>
            <person name="Crous P."/>
            <person name="Grigoriev I."/>
        </authorList>
    </citation>
    <scope>NUCLEOTIDE SEQUENCE</scope>
    <source>
        <strain evidence="1">CBS 525.71</strain>
    </source>
</reference>
<gene>
    <name evidence="1" type="ORF">BU25DRAFT_445892</name>
</gene>
<sequence length="215" mass="22789">MGCQYSTTSRYSSPVLGNVAGSASGVNRSIGNKTKNRVISNADGPHISVLCPVGDAEPKPKPKTTNPAAPKTSKAVTPPNTSKAATLPKPSLSLKASSTKSSSSVAASTTANFANKCAQIGRRDTVGQLPERRDLEDMGSVTRDLHDLIVKRGAKSGTGCDIKGWKVPDPCSDYTWGGPLDKQALKPLTTYESEHILAWQTITGFLDYVNRLPAY</sequence>
<keyword evidence="2" id="KW-1185">Reference proteome</keyword>
<organism evidence="1 2">
    <name type="scientific">Macroventuria anomochaeta</name>
    <dbReference type="NCBI Taxonomy" id="301207"/>
    <lineage>
        <taxon>Eukaryota</taxon>
        <taxon>Fungi</taxon>
        <taxon>Dikarya</taxon>
        <taxon>Ascomycota</taxon>
        <taxon>Pezizomycotina</taxon>
        <taxon>Dothideomycetes</taxon>
        <taxon>Pleosporomycetidae</taxon>
        <taxon>Pleosporales</taxon>
        <taxon>Pleosporineae</taxon>
        <taxon>Didymellaceae</taxon>
        <taxon>Macroventuria</taxon>
    </lineage>
</organism>
<comment type="caution">
    <text evidence="1">The sequence shown here is derived from an EMBL/GenBank/DDBJ whole genome shotgun (WGS) entry which is preliminary data.</text>
</comment>
<evidence type="ECO:0000313" key="2">
    <source>
        <dbReference type="Proteomes" id="UP000799754"/>
    </source>
</evidence>
<protein>
    <submittedName>
        <fullName evidence="1">Uncharacterized protein</fullName>
    </submittedName>
</protein>
<dbReference type="EMBL" id="MU006704">
    <property type="protein sequence ID" value="KAF2631840.1"/>
    <property type="molecule type" value="Genomic_DNA"/>
</dbReference>
<evidence type="ECO:0000313" key="1">
    <source>
        <dbReference type="EMBL" id="KAF2631840.1"/>
    </source>
</evidence>
<name>A0ACB6SE08_9PLEO</name>